<dbReference type="Proteomes" id="UP000312326">
    <property type="component" value="Chromosome"/>
</dbReference>
<reference evidence="1 2" key="1">
    <citation type="submission" date="2018-06" db="EMBL/GenBank/DDBJ databases">
        <title>Complete genome sequnece of Lactobacillus amylovorus PMRA3.</title>
        <authorList>
            <person name="Nam Y.-D."/>
            <person name="Chung W.-H."/>
            <person name="Park Y.S."/>
            <person name="Kang J."/>
        </authorList>
    </citation>
    <scope>NUCLEOTIDE SEQUENCE [LARGE SCALE GENOMIC DNA]</scope>
    <source>
        <strain evidence="1 2">PMRA3</strain>
    </source>
</reference>
<dbReference type="RefSeq" id="WP_139962227.1">
    <property type="nucleotide sequence ID" value="NZ_CP029754.1"/>
</dbReference>
<accession>A0A5B8ECL5</accession>
<proteinExistence type="predicted"/>
<evidence type="ECO:0000313" key="2">
    <source>
        <dbReference type="Proteomes" id="UP000312326"/>
    </source>
</evidence>
<name>A0A5B8ECL5_LACAM</name>
<dbReference type="EMBL" id="CP029754">
    <property type="protein sequence ID" value="QDD70198.1"/>
    <property type="molecule type" value="Genomic_DNA"/>
</dbReference>
<evidence type="ECO:0000313" key="1">
    <source>
        <dbReference type="EMBL" id="QDD70198.1"/>
    </source>
</evidence>
<gene>
    <name evidence="1" type="ORF">DM298_04380</name>
</gene>
<protein>
    <submittedName>
        <fullName evidence="1">Uncharacterized protein</fullName>
    </submittedName>
</protein>
<sequence length="72" mass="8150">MKRLKSVKEVRAYVEDVRASADGGDYEAAHSIEDTLYTTLLTEIANGKCPDPKQYAKEALETQKLEFPRWCA</sequence>
<organism evidence="1 2">
    <name type="scientific">Lactobacillus amylovorus</name>
    <dbReference type="NCBI Taxonomy" id="1604"/>
    <lineage>
        <taxon>Bacteria</taxon>
        <taxon>Bacillati</taxon>
        <taxon>Bacillota</taxon>
        <taxon>Bacilli</taxon>
        <taxon>Lactobacillales</taxon>
        <taxon>Lactobacillaceae</taxon>
        <taxon>Lactobacillus</taxon>
    </lineage>
</organism>
<dbReference type="AlphaFoldDB" id="A0A5B8ECL5"/>